<protein>
    <submittedName>
        <fullName evidence="1">Uncharacterized protein</fullName>
    </submittedName>
</protein>
<accession>A0ACB8BF42</accession>
<gene>
    <name evidence="1" type="ORF">BV22DRAFT_536307</name>
</gene>
<name>A0ACB8BF42_9AGAM</name>
<evidence type="ECO:0000313" key="1">
    <source>
        <dbReference type="EMBL" id="KAH7924129.1"/>
    </source>
</evidence>
<sequence>MSDLWKEIFTGEQTNSPDRLLDLLSTFRVTKHGRRSSSAGELSCHQRFLGWPRSERPPQCENILPMMSAILYGPRARASFSLAVCCAIGRYTVSLAFVSIIL</sequence>
<proteinExistence type="predicted"/>
<reference evidence="1" key="1">
    <citation type="journal article" date="2021" name="New Phytol.">
        <title>Evolutionary innovations through gain and loss of genes in the ectomycorrhizal Boletales.</title>
        <authorList>
            <person name="Wu G."/>
            <person name="Miyauchi S."/>
            <person name="Morin E."/>
            <person name="Kuo A."/>
            <person name="Drula E."/>
            <person name="Varga T."/>
            <person name="Kohler A."/>
            <person name="Feng B."/>
            <person name="Cao Y."/>
            <person name="Lipzen A."/>
            <person name="Daum C."/>
            <person name="Hundley H."/>
            <person name="Pangilinan J."/>
            <person name="Johnson J."/>
            <person name="Barry K."/>
            <person name="LaButti K."/>
            <person name="Ng V."/>
            <person name="Ahrendt S."/>
            <person name="Min B."/>
            <person name="Choi I.G."/>
            <person name="Park H."/>
            <person name="Plett J.M."/>
            <person name="Magnuson J."/>
            <person name="Spatafora J.W."/>
            <person name="Nagy L.G."/>
            <person name="Henrissat B."/>
            <person name="Grigoriev I.V."/>
            <person name="Yang Z.L."/>
            <person name="Xu J."/>
            <person name="Martin F.M."/>
        </authorList>
    </citation>
    <scope>NUCLEOTIDE SEQUENCE</scope>
    <source>
        <strain evidence="1">KUC20120723A-06</strain>
    </source>
</reference>
<dbReference type="Proteomes" id="UP000790709">
    <property type="component" value="Unassembled WGS sequence"/>
</dbReference>
<evidence type="ECO:0000313" key="2">
    <source>
        <dbReference type="Proteomes" id="UP000790709"/>
    </source>
</evidence>
<organism evidence="1 2">
    <name type="scientific">Leucogyrophana mollusca</name>
    <dbReference type="NCBI Taxonomy" id="85980"/>
    <lineage>
        <taxon>Eukaryota</taxon>
        <taxon>Fungi</taxon>
        <taxon>Dikarya</taxon>
        <taxon>Basidiomycota</taxon>
        <taxon>Agaricomycotina</taxon>
        <taxon>Agaricomycetes</taxon>
        <taxon>Agaricomycetidae</taxon>
        <taxon>Boletales</taxon>
        <taxon>Boletales incertae sedis</taxon>
        <taxon>Leucogyrophana</taxon>
    </lineage>
</organism>
<keyword evidence="2" id="KW-1185">Reference proteome</keyword>
<dbReference type="EMBL" id="MU266433">
    <property type="protein sequence ID" value="KAH7924129.1"/>
    <property type="molecule type" value="Genomic_DNA"/>
</dbReference>
<comment type="caution">
    <text evidence="1">The sequence shown here is derived from an EMBL/GenBank/DDBJ whole genome shotgun (WGS) entry which is preliminary data.</text>
</comment>